<evidence type="ECO:0000256" key="1">
    <source>
        <dbReference type="SAM" id="MobiDB-lite"/>
    </source>
</evidence>
<dbReference type="PROSITE" id="PS51154">
    <property type="entry name" value="MACRO"/>
    <property type="match status" value="1"/>
</dbReference>
<name>A0A914EKN6_9BILA</name>
<dbReference type="Gene3D" id="3.40.220.10">
    <property type="entry name" value="Leucine Aminopeptidase, subunit E, domain 1"/>
    <property type="match status" value="1"/>
</dbReference>
<dbReference type="Proteomes" id="UP000887540">
    <property type="component" value="Unplaced"/>
</dbReference>
<accession>A0A914EKN6</accession>
<dbReference type="AlphaFoldDB" id="A0A914EKN6"/>
<keyword evidence="3" id="KW-1185">Reference proteome</keyword>
<reference evidence="4" key="1">
    <citation type="submission" date="2022-11" db="UniProtKB">
        <authorList>
            <consortium name="WormBaseParasite"/>
        </authorList>
    </citation>
    <scope>IDENTIFICATION</scope>
</reference>
<dbReference type="InterPro" id="IPR002589">
    <property type="entry name" value="Macro_dom"/>
</dbReference>
<dbReference type="Pfam" id="PF01661">
    <property type="entry name" value="Macro"/>
    <property type="match status" value="1"/>
</dbReference>
<dbReference type="InterPro" id="IPR043472">
    <property type="entry name" value="Macro_dom-like"/>
</dbReference>
<dbReference type="Pfam" id="PF23674">
    <property type="entry name" value="RYYR-CCHC"/>
    <property type="match status" value="1"/>
</dbReference>
<dbReference type="PANTHER" id="PTHR11106:SF27">
    <property type="entry name" value="MACRO DOMAIN-CONTAINING PROTEIN"/>
    <property type="match status" value="1"/>
</dbReference>
<feature type="domain" description="Macro" evidence="2">
    <location>
        <begin position="1"/>
        <end position="186"/>
    </location>
</feature>
<organism evidence="3 4">
    <name type="scientific">Acrobeloides nanus</name>
    <dbReference type="NCBI Taxonomy" id="290746"/>
    <lineage>
        <taxon>Eukaryota</taxon>
        <taxon>Metazoa</taxon>
        <taxon>Ecdysozoa</taxon>
        <taxon>Nematoda</taxon>
        <taxon>Chromadorea</taxon>
        <taxon>Rhabditida</taxon>
        <taxon>Tylenchina</taxon>
        <taxon>Cephalobomorpha</taxon>
        <taxon>Cephaloboidea</taxon>
        <taxon>Cephalobidae</taxon>
        <taxon>Acrobeloides</taxon>
    </lineage>
</organism>
<dbReference type="InterPro" id="IPR057001">
    <property type="entry name" value="RYYR-CCHC"/>
</dbReference>
<evidence type="ECO:0000313" key="4">
    <source>
        <dbReference type="WBParaSite" id="ACRNAN_scaffold9067.g7908.t1"/>
    </source>
</evidence>
<evidence type="ECO:0000259" key="2">
    <source>
        <dbReference type="PROSITE" id="PS51154"/>
    </source>
</evidence>
<proteinExistence type="predicted"/>
<evidence type="ECO:0000313" key="3">
    <source>
        <dbReference type="Proteomes" id="UP000887540"/>
    </source>
</evidence>
<feature type="compositionally biased region" description="Acidic residues" evidence="1">
    <location>
        <begin position="509"/>
        <end position="521"/>
    </location>
</feature>
<sequence>MFGSGVINKPLFKEKVVICRETLGEIFGCDAVVNFCTPNVFSGVEWFDELHKLAGPELEKACYKFRGMCVTSSRATDSFKANNFKRIIHTLVPDNVNLDESELHNQIVYLCYRNSLDLAVDEGCKTIAFPATFMNIPLDQSCVIVLKAFNTWLNESSYADELTEIRVICDKDEKFDAFVVAAKYLYSQAAEEQAEANRQSVRRSLPNRPRRYDNGSYINAPGYARHWDDPGMRMKQMSEPPEMDKHLLGEEPYDLIQPVLELELSAKLAPTLLCLDDENGGKRQYRLTNKSSDGRKLYFRCSRCDTVVKRDPTGNRTRAKLIIKDGVIVGSPYPQHHPLCQPLTAEEIQIQQCDRESRKDVIEGVLSPQQAYQKALARSDKFPDWSRVRQQYFRLRKVAIERQRQRQSDNAEYTIMQPYDDQDQYIAVEDEEWRDYETSPVPDPEAKRPRGASIEPAVEYDQHAHQEPVQPAPAPLPIQSTIQSKTESPAAPKMELRRSTRKRNAVKTDEEDVFVNVDDDPSVPANASNV</sequence>
<dbReference type="SUPFAM" id="SSF52949">
    <property type="entry name" value="Macro domain-like"/>
    <property type="match status" value="1"/>
</dbReference>
<feature type="compositionally biased region" description="Polar residues" evidence="1">
    <location>
        <begin position="478"/>
        <end position="487"/>
    </location>
</feature>
<dbReference type="WBParaSite" id="ACRNAN_scaffold9067.g7908.t1">
    <property type="protein sequence ID" value="ACRNAN_scaffold9067.g7908.t1"/>
    <property type="gene ID" value="ACRNAN_scaffold9067.g7908"/>
</dbReference>
<dbReference type="PANTHER" id="PTHR11106">
    <property type="entry name" value="GANGLIOSIDE INDUCED DIFFERENTIATION ASSOCIATED PROTEIN 2-RELATED"/>
    <property type="match status" value="1"/>
</dbReference>
<protein>
    <submittedName>
        <fullName evidence="4">Macro domain-containing protein</fullName>
    </submittedName>
</protein>
<feature type="region of interest" description="Disordered" evidence="1">
    <location>
        <begin position="434"/>
        <end position="530"/>
    </location>
</feature>